<dbReference type="Pfam" id="PF00501">
    <property type="entry name" value="AMP-binding"/>
    <property type="match status" value="1"/>
</dbReference>
<dbReference type="NCBIfam" id="TIGR01733">
    <property type="entry name" value="AA-adenyl-dom"/>
    <property type="match status" value="1"/>
</dbReference>
<dbReference type="PANTHER" id="PTHR45527:SF1">
    <property type="entry name" value="FATTY ACID SYNTHASE"/>
    <property type="match status" value="1"/>
</dbReference>
<evidence type="ECO:0000256" key="2">
    <source>
        <dbReference type="ARBA" id="ARBA00022450"/>
    </source>
</evidence>
<dbReference type="SMART" id="SM00823">
    <property type="entry name" value="PKS_PP"/>
    <property type="match status" value="1"/>
</dbReference>
<dbReference type="InterPro" id="IPR001242">
    <property type="entry name" value="Condensation_dom"/>
</dbReference>
<feature type="region of interest" description="Disordered" evidence="5">
    <location>
        <begin position="590"/>
        <end position="612"/>
    </location>
</feature>
<reference evidence="8" key="1">
    <citation type="submission" date="2016-06" db="EMBL/GenBank/DDBJ databases">
        <authorList>
            <person name="Varghese N."/>
            <person name="Submissions Spin"/>
        </authorList>
    </citation>
    <scope>NUCLEOTIDE SEQUENCE [LARGE SCALE GENOMIC DNA]</scope>
    <source>
        <strain evidence="8">DSM 43817</strain>
    </source>
</reference>
<dbReference type="SUPFAM" id="SSF47336">
    <property type="entry name" value="ACP-like"/>
    <property type="match status" value="1"/>
</dbReference>
<dbReference type="Pfam" id="PF00550">
    <property type="entry name" value="PP-binding"/>
    <property type="match status" value="1"/>
</dbReference>
<protein>
    <submittedName>
        <fullName evidence="7">Amino acid adenylation domain-containing protein</fullName>
    </submittedName>
</protein>
<dbReference type="InterPro" id="IPR010071">
    <property type="entry name" value="AA_adenyl_dom"/>
</dbReference>
<dbReference type="InterPro" id="IPR045851">
    <property type="entry name" value="AMP-bd_C_sf"/>
</dbReference>
<dbReference type="PANTHER" id="PTHR45527">
    <property type="entry name" value="NONRIBOSOMAL PEPTIDE SYNTHETASE"/>
    <property type="match status" value="1"/>
</dbReference>
<feature type="compositionally biased region" description="Polar residues" evidence="5">
    <location>
        <begin position="599"/>
        <end position="612"/>
    </location>
</feature>
<evidence type="ECO:0000313" key="7">
    <source>
        <dbReference type="EMBL" id="SCL26296.1"/>
    </source>
</evidence>
<sequence length="2000" mass="216638">MPAVPSDVAADDRYDTVTLQPGMLFTQKHQPGSGIDILQVVIDWPEPLDPAAMRAAWQHATARHPVLRTAFVWPGDGDPAQEVRPEASLPVTHQDWSAQPPAGRAERLTRFLADDRAAGFDSSTAPLARVTLITHGPDQHTLAVTLHHAILDGRSVHMLLDEVCAEHDALVAGRPYVAPARPPFGEYAVWAARRPRGDDRRFWSDRLAGVAVPTPLPTTGRPDDRPRDVASVREVTRSLDAETTAALAAAARRAGVSLGTLVTAAWSVLLHRYAGLTEVVFGSTRTCRRDTVDGADRMLGLLINTIPLRIRVEPGQPVGDWLVDVRRQIDEVRPHQLAPLAEIQRWSAVPASTPLFDSLLMYEHHDLQTALSRSVPGWGARVARVHRRPGPPVTVCVYGEPVLAVLMYHDRHRLTEAGADAMLRQFLLVLTGLAADPDRPVSALPLLDPTDRALLGEYQTGTDPVPAGTYPVDATVPDLVTAMARRQPDAVALAGADGTTLRYRELEERADRLARRLIAAGVRPDEPVAVAMPRSVELVVTLLAVLKAGGGYLPLDPADPPARIRQLLAVAGDPLVLATDELPGATRLLRLDQPATERPATSDQPATAEQLATSDHLATADRMAAIDQSAVVPAGRAHPAGLAYVSFTSGSTGTPKGVAVPHAAVVRLVHQPGYLRLGPGETLLHLAPAAFDAATLEIWGALANGARLVVAPAGTPDLAELARLLRRERISVLWLTAGLFHQLVEFDPDCLAGVDQLLAGGDVLTPDAVRRALRVRGGAPLVNGYGPTENTTFTCVHPMTDPQDVSDPVPIGRPVPRSTVYVLDPQGRQVPVGVAGELYTGGVGLARGYLGRPAATAAVFLPDPFDPRPGARMYRTGDLVRWRPDGTLDFLGRIDGQVKIRGFRVEPGEVAAVLRTHPDVADAVVVVDGDGERRRLLAYLTSRPGHSAPTTQDLARYATERLPAHLRPAAYLVLPALPLTRNGKIDRRALPLPEPSPDRPPADLTDPVHLRLAEVWAELLGTAPGRTDDDFFLLGGNSLLATRLTFVVADRFGVDLPVRLVYERPTLATLADAIAHRAPGVRAVTTGVVRRDRSGYRPAGTAESPVPAAPATQAAPAAPATPDASHTLIRAGEPAHLVRPVEGPWALWRWVGLRAAGFPVETLTALGDADLVRSADALLAAEDRLTEARRELAERLRRVREASPAGERTDWNRAIRQLRRDTAPEPLPAAAASVDGGALVHAHGELCAAHDDRAAALVAFRDAYDQASARRAAALRGVAADPLFRAAVTWQNRHALRTGIDPVRTAGDRRDSRHRQHEALVATYLQRYCVKNDTIGFFGPVGWARITGDRPALAVQHGDSPLARRTVYLENWAVVEVAEALAAREPALRPWLVPRRMPFLAVVGDELRMPLTPPVDLPPVTARLLRACDGTRPAGEIAAELVADPATGITTSEQIYRMLDELRRERRISWSLEVPKEDLFPERALRARLAAIGDPAVREPTLAVLDDLDRARDEVTAAAGDADRLGAAIEALEEWFTALTGTAPTRRAGRTYAGRTLVYEDCRSGTEVTLSTDLVATCWPALSLLLESVRWFTYAGAALFRRAFTERYRELVTRTGSTTVSFADFWLWANDLLFDPPEKLIAPVVRGLQDRWAKILPEAVGHRITANSADLGERVAESFAAPRPGWVGAYQHSPDLLLAADGPDAVARGDFHWVVGEVHPGVNTLRSALFVAQHPAPEELRAAMAADLPYGRITLAATGEEGGASSRLTDKLVTDRDLRLIFGHDSCGLDPATSVSVADCLLGPVDGVLTVYTRDGRHRLPLAEVLGEALMVQLVQRFDIRRPADHQPRITVDRVVLARESWRFTAAGLDFAGLPDEGERFHRVRRWQREHALPRHVFVKTPVEEKPFHLDFASLAAVDLFARAMRRTVGHDPAATVRLTEMLPGPEQTWLTDAQGRHRTAELRLVAVDTRTPGPVDPAGLGTPAADRRSDRPHHTQAGA</sequence>
<dbReference type="CDD" id="cd12117">
    <property type="entry name" value="A_NRPS_Srf_like"/>
    <property type="match status" value="1"/>
</dbReference>
<dbReference type="Gene3D" id="3.30.300.30">
    <property type="match status" value="1"/>
</dbReference>
<dbReference type="InterPro" id="IPR025110">
    <property type="entry name" value="AMP-bd_C"/>
</dbReference>
<dbReference type="Gene3D" id="3.30.559.10">
    <property type="entry name" value="Chloramphenicol acetyltransferase-like domain"/>
    <property type="match status" value="1"/>
</dbReference>
<dbReference type="InterPro" id="IPR029058">
    <property type="entry name" value="AB_hydrolase_fold"/>
</dbReference>
<evidence type="ECO:0000259" key="6">
    <source>
        <dbReference type="PROSITE" id="PS50075"/>
    </source>
</evidence>
<accession>A0A1C6SA63</accession>
<evidence type="ECO:0000313" key="8">
    <source>
        <dbReference type="Proteomes" id="UP000198959"/>
    </source>
</evidence>
<dbReference type="InterPro" id="IPR006827">
    <property type="entry name" value="Lant_deHydtase_N"/>
</dbReference>
<dbReference type="InterPro" id="IPR036736">
    <property type="entry name" value="ACP-like_sf"/>
</dbReference>
<dbReference type="InterPro" id="IPR000873">
    <property type="entry name" value="AMP-dep_synth/lig_dom"/>
</dbReference>
<keyword evidence="8" id="KW-1185">Reference proteome</keyword>
<dbReference type="Proteomes" id="UP000198959">
    <property type="component" value="Unassembled WGS sequence"/>
</dbReference>
<keyword evidence="3" id="KW-0597">Phosphoprotein</keyword>
<dbReference type="PROSITE" id="PS50075">
    <property type="entry name" value="CARRIER"/>
    <property type="match status" value="1"/>
</dbReference>
<feature type="coiled-coil region" evidence="4">
    <location>
        <begin position="496"/>
        <end position="523"/>
    </location>
</feature>
<comment type="cofactor">
    <cofactor evidence="1">
        <name>pantetheine 4'-phosphate</name>
        <dbReference type="ChEBI" id="CHEBI:47942"/>
    </cofactor>
</comment>
<feature type="domain" description="Carrier" evidence="6">
    <location>
        <begin position="1003"/>
        <end position="1078"/>
    </location>
</feature>
<evidence type="ECO:0000256" key="4">
    <source>
        <dbReference type="SAM" id="Coils"/>
    </source>
</evidence>
<evidence type="ECO:0000256" key="3">
    <source>
        <dbReference type="ARBA" id="ARBA00022553"/>
    </source>
</evidence>
<feature type="compositionally biased region" description="Low complexity" evidence="5">
    <location>
        <begin position="1105"/>
        <end position="1124"/>
    </location>
</feature>
<dbReference type="OrthoDB" id="8428173at2"/>
<dbReference type="PROSITE" id="PS00455">
    <property type="entry name" value="AMP_BINDING"/>
    <property type="match status" value="1"/>
</dbReference>
<dbReference type="Pfam" id="PF13193">
    <property type="entry name" value="AMP-binding_C"/>
    <property type="match status" value="1"/>
</dbReference>
<keyword evidence="4" id="KW-0175">Coiled coil</keyword>
<gene>
    <name evidence="7" type="ORF">GA0074692_2122</name>
</gene>
<feature type="region of interest" description="Disordered" evidence="5">
    <location>
        <begin position="1092"/>
        <end position="1124"/>
    </location>
</feature>
<dbReference type="GO" id="GO:0005737">
    <property type="term" value="C:cytoplasm"/>
    <property type="evidence" value="ECO:0007669"/>
    <property type="project" value="TreeGrafter"/>
</dbReference>
<name>A0A1C6SA63_9ACTN</name>
<dbReference type="InterPro" id="IPR020806">
    <property type="entry name" value="PKS_PP-bd"/>
</dbReference>
<dbReference type="InterPro" id="IPR009081">
    <property type="entry name" value="PP-bd_ACP"/>
</dbReference>
<dbReference type="SUPFAM" id="SSF56801">
    <property type="entry name" value="Acetyl-CoA synthetase-like"/>
    <property type="match status" value="1"/>
</dbReference>
<keyword evidence="2" id="KW-0596">Phosphopantetheine</keyword>
<dbReference type="GO" id="GO:0044550">
    <property type="term" value="P:secondary metabolite biosynthetic process"/>
    <property type="evidence" value="ECO:0007669"/>
    <property type="project" value="TreeGrafter"/>
</dbReference>
<evidence type="ECO:0000256" key="1">
    <source>
        <dbReference type="ARBA" id="ARBA00001957"/>
    </source>
</evidence>
<dbReference type="GO" id="GO:0031177">
    <property type="term" value="F:phosphopantetheine binding"/>
    <property type="evidence" value="ECO:0007669"/>
    <property type="project" value="InterPro"/>
</dbReference>
<dbReference type="EMBL" id="FMHW01000002">
    <property type="protein sequence ID" value="SCL26296.1"/>
    <property type="molecule type" value="Genomic_DNA"/>
</dbReference>
<dbReference type="STRING" id="145854.GA0074692_2122"/>
<dbReference type="FunFam" id="2.30.38.10:FF:000001">
    <property type="entry name" value="Non-ribosomal peptide synthetase PvdI"/>
    <property type="match status" value="1"/>
</dbReference>
<dbReference type="GO" id="GO:0008610">
    <property type="term" value="P:lipid biosynthetic process"/>
    <property type="evidence" value="ECO:0007669"/>
    <property type="project" value="UniProtKB-ARBA"/>
</dbReference>
<dbReference type="SUPFAM" id="SSF52777">
    <property type="entry name" value="CoA-dependent acyltransferases"/>
    <property type="match status" value="2"/>
</dbReference>
<organism evidence="7 8">
    <name type="scientific">Micromonospora pallida</name>
    <dbReference type="NCBI Taxonomy" id="145854"/>
    <lineage>
        <taxon>Bacteria</taxon>
        <taxon>Bacillati</taxon>
        <taxon>Actinomycetota</taxon>
        <taxon>Actinomycetes</taxon>
        <taxon>Micromonosporales</taxon>
        <taxon>Micromonosporaceae</taxon>
        <taxon>Micromonospora</taxon>
    </lineage>
</organism>
<dbReference type="Gene3D" id="3.40.50.980">
    <property type="match status" value="2"/>
</dbReference>
<dbReference type="Pfam" id="PF00668">
    <property type="entry name" value="Condensation"/>
    <property type="match status" value="1"/>
</dbReference>
<evidence type="ECO:0000256" key="5">
    <source>
        <dbReference type="SAM" id="MobiDB-lite"/>
    </source>
</evidence>
<dbReference type="Pfam" id="PF04738">
    <property type="entry name" value="Lant_dehydr_N"/>
    <property type="match status" value="2"/>
</dbReference>
<dbReference type="Gene3D" id="3.30.559.30">
    <property type="entry name" value="Nonribosomal peptide synthetase, condensation domain"/>
    <property type="match status" value="1"/>
</dbReference>
<dbReference type="InterPro" id="IPR020845">
    <property type="entry name" value="AMP-binding_CS"/>
</dbReference>
<feature type="region of interest" description="Disordered" evidence="5">
    <location>
        <begin position="1970"/>
        <end position="2000"/>
    </location>
</feature>
<proteinExistence type="predicted"/>
<dbReference type="InterPro" id="IPR023213">
    <property type="entry name" value="CAT-like_dom_sf"/>
</dbReference>
<dbReference type="Gene3D" id="2.30.38.10">
    <property type="entry name" value="Luciferase, Domain 3"/>
    <property type="match status" value="1"/>
</dbReference>
<feature type="coiled-coil region" evidence="4">
    <location>
        <begin position="1171"/>
        <end position="1202"/>
    </location>
</feature>
<dbReference type="GO" id="GO:0043041">
    <property type="term" value="P:amino acid activation for nonribosomal peptide biosynthetic process"/>
    <property type="evidence" value="ECO:0007669"/>
    <property type="project" value="TreeGrafter"/>
</dbReference>
<dbReference type="Gene3D" id="3.40.50.1820">
    <property type="entry name" value="alpha/beta hydrolase"/>
    <property type="match status" value="1"/>
</dbReference>
<dbReference type="GO" id="GO:0003824">
    <property type="term" value="F:catalytic activity"/>
    <property type="evidence" value="ECO:0007669"/>
    <property type="project" value="InterPro"/>
</dbReference>